<reference evidence="1 2" key="1">
    <citation type="journal article" date="2008" name="BMC Genomics">
        <title>Genome sequence and rapid evolution of the rice pathogen Xanthomonas oryzae pv. oryzae PXO99A.</title>
        <authorList>
            <person name="Salzberg S.L."/>
            <person name="Sommer D.D."/>
            <person name="Schatz M.C."/>
            <person name="Phillippy A.M."/>
            <person name="Rabinowicz P.D."/>
            <person name="Tsuge S."/>
            <person name="Furutani A."/>
            <person name="Ochiai H."/>
            <person name="Delcher A.L."/>
            <person name="Kelley D."/>
            <person name="Madupu R."/>
            <person name="Puiu D."/>
            <person name="Radune D."/>
            <person name="Shumway M."/>
            <person name="Trapnell C."/>
            <person name="Aparna G."/>
            <person name="Jha G."/>
            <person name="Pandey A."/>
            <person name="Patil P.B."/>
            <person name="Ishihara H."/>
            <person name="Meyer D.F."/>
            <person name="Szurek B."/>
            <person name="Verdier V."/>
            <person name="Koebnik R."/>
            <person name="Dow J.M."/>
            <person name="Ryan R.P."/>
            <person name="Hirata H."/>
            <person name="Tsuyumu S."/>
            <person name="Won Lee S."/>
            <person name="Seo Y.S."/>
            <person name="Sriariyanum M."/>
            <person name="Ronald P.C."/>
            <person name="Sonti R.V."/>
            <person name="Van Sluys M.A."/>
            <person name="Leach J.E."/>
            <person name="White F.F."/>
            <person name="Bogdanove A.J."/>
        </authorList>
    </citation>
    <scope>NUCLEOTIDE SEQUENCE [LARGE SCALE GENOMIC DNA]</scope>
    <source>
        <strain evidence="1 2">PXO99A</strain>
    </source>
</reference>
<dbReference type="HOGENOM" id="CLU_3259876_0_0_6"/>
<gene>
    <name evidence="1" type="ordered locus">PXO_00530</name>
</gene>
<proteinExistence type="predicted"/>
<dbReference type="Proteomes" id="UP000001740">
    <property type="component" value="Chromosome"/>
</dbReference>
<evidence type="ECO:0000313" key="2">
    <source>
        <dbReference type="Proteomes" id="UP000001740"/>
    </source>
</evidence>
<sequence length="42" mass="4683">MHKSPAACGRMTLIKFALRQVDCRIAAHAATQIGTAFNLRRR</sequence>
<dbReference type="EMBL" id="CP000967">
    <property type="protein sequence ID" value="ACD58679.1"/>
    <property type="molecule type" value="Genomic_DNA"/>
</dbReference>
<organism evidence="1 2">
    <name type="scientific">Xanthomonas oryzae pv. oryzae (strain PXO99A)</name>
    <dbReference type="NCBI Taxonomy" id="360094"/>
    <lineage>
        <taxon>Bacteria</taxon>
        <taxon>Pseudomonadati</taxon>
        <taxon>Pseudomonadota</taxon>
        <taxon>Gammaproteobacteria</taxon>
        <taxon>Lysobacterales</taxon>
        <taxon>Lysobacteraceae</taxon>
        <taxon>Xanthomonas</taxon>
    </lineage>
</organism>
<dbReference type="KEGG" id="xop:PXO_00530"/>
<name>A0A0K0GK60_XANOP</name>
<evidence type="ECO:0000313" key="1">
    <source>
        <dbReference type="EMBL" id="ACD58679.1"/>
    </source>
</evidence>
<evidence type="ECO:0008006" key="3">
    <source>
        <dbReference type="Google" id="ProtNLM"/>
    </source>
</evidence>
<protein>
    <recommendedName>
        <fullName evidence="3">Transposase</fullName>
    </recommendedName>
</protein>
<accession>A0A0K0GK60</accession>
<dbReference type="AlphaFoldDB" id="A0A0K0GK60"/>